<dbReference type="Gene3D" id="1.10.260.40">
    <property type="entry name" value="lambda repressor-like DNA-binding domains"/>
    <property type="match status" value="1"/>
</dbReference>
<dbReference type="RefSeq" id="WP_345399662.1">
    <property type="nucleotide sequence ID" value="NZ_BAABHG010000010.1"/>
</dbReference>
<proteinExistence type="predicted"/>
<comment type="caution">
    <text evidence="2">The sequence shown here is derived from an EMBL/GenBank/DDBJ whole genome shotgun (WGS) entry which is preliminary data.</text>
</comment>
<dbReference type="Pfam" id="PF13560">
    <property type="entry name" value="HTH_31"/>
    <property type="match status" value="1"/>
</dbReference>
<evidence type="ECO:0000313" key="3">
    <source>
        <dbReference type="Proteomes" id="UP001597419"/>
    </source>
</evidence>
<accession>A0ABW5GVC6</accession>
<dbReference type="Pfam" id="PF19054">
    <property type="entry name" value="DUF5753"/>
    <property type="match status" value="1"/>
</dbReference>
<dbReference type="CDD" id="cd00093">
    <property type="entry name" value="HTH_XRE"/>
    <property type="match status" value="1"/>
</dbReference>
<name>A0ABW5GVC6_9PSEU</name>
<protein>
    <submittedName>
        <fullName evidence="2">Helix-turn-helix transcriptional regulator</fullName>
    </submittedName>
</protein>
<dbReference type="SMART" id="SM00530">
    <property type="entry name" value="HTH_XRE"/>
    <property type="match status" value="1"/>
</dbReference>
<dbReference type="InterPro" id="IPR001387">
    <property type="entry name" value="Cro/C1-type_HTH"/>
</dbReference>
<organism evidence="2 3">
    <name type="scientific">Amycolatopsis samaneae</name>
    <dbReference type="NCBI Taxonomy" id="664691"/>
    <lineage>
        <taxon>Bacteria</taxon>
        <taxon>Bacillati</taxon>
        <taxon>Actinomycetota</taxon>
        <taxon>Actinomycetes</taxon>
        <taxon>Pseudonocardiales</taxon>
        <taxon>Pseudonocardiaceae</taxon>
        <taxon>Amycolatopsis</taxon>
    </lineage>
</organism>
<dbReference type="SUPFAM" id="SSF47413">
    <property type="entry name" value="lambda repressor-like DNA-binding domains"/>
    <property type="match status" value="1"/>
</dbReference>
<dbReference type="PROSITE" id="PS50943">
    <property type="entry name" value="HTH_CROC1"/>
    <property type="match status" value="1"/>
</dbReference>
<reference evidence="3" key="1">
    <citation type="journal article" date="2019" name="Int. J. Syst. Evol. Microbiol.">
        <title>The Global Catalogue of Microorganisms (GCM) 10K type strain sequencing project: providing services to taxonomists for standard genome sequencing and annotation.</title>
        <authorList>
            <consortium name="The Broad Institute Genomics Platform"/>
            <consortium name="The Broad Institute Genome Sequencing Center for Infectious Disease"/>
            <person name="Wu L."/>
            <person name="Ma J."/>
        </authorList>
    </citation>
    <scope>NUCLEOTIDE SEQUENCE [LARGE SCALE GENOMIC DNA]</scope>
    <source>
        <strain evidence="3">CGMCC 4.7643</strain>
    </source>
</reference>
<sequence>MTTSVHEARQALGHRLRDLRKDAGLTGRGLAILAGWNSSKVSKIEYGRQTPSEDDIRAWCGHTGAGDQIPDLIATVRHIEAMYVEWRRTLGSGTRRRQKAARALEAGTRLMRWYEPVLVPGILHTAEYAEAVLRRVIDFYGIPDDLDAGVSARLERQQILYQGNHRFHFVLAQQALHTVVGGPQVMAGQLDRLLAVMSLPRVRFGIIPARAEYHVPTNQFIMYDDQLVEIETVSAELTIKQPREISLYDRAFTELAAQAVTGPSARDLITAALDLHREPTG</sequence>
<evidence type="ECO:0000313" key="2">
    <source>
        <dbReference type="EMBL" id="MFD2464857.1"/>
    </source>
</evidence>
<dbReference type="EMBL" id="JBHUKU010000028">
    <property type="protein sequence ID" value="MFD2464857.1"/>
    <property type="molecule type" value="Genomic_DNA"/>
</dbReference>
<dbReference type="InterPro" id="IPR043917">
    <property type="entry name" value="DUF5753"/>
</dbReference>
<gene>
    <name evidence="2" type="ORF">ACFSYJ_40000</name>
</gene>
<evidence type="ECO:0000259" key="1">
    <source>
        <dbReference type="PROSITE" id="PS50943"/>
    </source>
</evidence>
<keyword evidence="3" id="KW-1185">Reference proteome</keyword>
<feature type="domain" description="HTH cro/C1-type" evidence="1">
    <location>
        <begin position="16"/>
        <end position="56"/>
    </location>
</feature>
<dbReference type="Proteomes" id="UP001597419">
    <property type="component" value="Unassembled WGS sequence"/>
</dbReference>
<dbReference type="InterPro" id="IPR010982">
    <property type="entry name" value="Lambda_DNA-bd_dom_sf"/>
</dbReference>